<dbReference type="Pfam" id="PF14451">
    <property type="entry name" value="Ub-Mut7C"/>
    <property type="match status" value="1"/>
</dbReference>
<dbReference type="PROSITE" id="PS50889">
    <property type="entry name" value="S4"/>
    <property type="match status" value="1"/>
</dbReference>
<comment type="caution">
    <text evidence="4">The sequence shown here is derived from an EMBL/GenBank/DDBJ whole genome shotgun (WGS) entry which is preliminary data.</text>
</comment>
<evidence type="ECO:0000259" key="3">
    <source>
        <dbReference type="Pfam" id="PF14451"/>
    </source>
</evidence>
<evidence type="ECO:0000259" key="2">
    <source>
        <dbReference type="Pfam" id="PF01927"/>
    </source>
</evidence>
<dbReference type="PANTHER" id="PTHR39081">
    <property type="entry name" value="MUT7-C DOMAIN-CONTAINING PROTEIN"/>
    <property type="match status" value="1"/>
</dbReference>
<dbReference type="Pfam" id="PF01927">
    <property type="entry name" value="Mut7-C"/>
    <property type="match status" value="1"/>
</dbReference>
<name>A0ABX9KHS3_9FUSO</name>
<dbReference type="PANTHER" id="PTHR39081:SF1">
    <property type="entry name" value="MUT7-C RNASE DOMAIN-CONTAINING PROTEIN"/>
    <property type="match status" value="1"/>
</dbReference>
<keyword evidence="5" id="KW-1185">Reference proteome</keyword>
<organism evidence="4 5">
    <name type="scientific">Psychrilyobacter piezotolerans</name>
    <dbReference type="NCBI Taxonomy" id="2293438"/>
    <lineage>
        <taxon>Bacteria</taxon>
        <taxon>Fusobacteriati</taxon>
        <taxon>Fusobacteriota</taxon>
        <taxon>Fusobacteriia</taxon>
        <taxon>Fusobacteriales</taxon>
        <taxon>Fusobacteriaceae</taxon>
        <taxon>Psychrilyobacter</taxon>
    </lineage>
</organism>
<protein>
    <submittedName>
        <fullName evidence="4">Twitching motility protein PilT</fullName>
    </submittedName>
</protein>
<feature type="domain" description="Ubiquitin Mut7-C" evidence="3">
    <location>
        <begin position="2"/>
        <end position="79"/>
    </location>
</feature>
<dbReference type="Proteomes" id="UP000263486">
    <property type="component" value="Unassembled WGS sequence"/>
</dbReference>
<evidence type="ECO:0000313" key="4">
    <source>
        <dbReference type="EMBL" id="REI41329.1"/>
    </source>
</evidence>
<dbReference type="RefSeq" id="WP_114642306.1">
    <property type="nucleotide sequence ID" value="NZ_JAACIO010000012.1"/>
</dbReference>
<evidence type="ECO:0000313" key="5">
    <source>
        <dbReference type="Proteomes" id="UP000263486"/>
    </source>
</evidence>
<keyword evidence="1" id="KW-0694">RNA-binding</keyword>
<feature type="domain" description="Mut7-C RNAse" evidence="2">
    <location>
        <begin position="93"/>
        <end position="236"/>
    </location>
</feature>
<gene>
    <name evidence="4" type="ORF">DYH56_07900</name>
</gene>
<evidence type="ECO:0000256" key="1">
    <source>
        <dbReference type="PROSITE-ProRule" id="PRU00182"/>
    </source>
</evidence>
<dbReference type="EMBL" id="QUAJ01000011">
    <property type="protein sequence ID" value="REI41329.1"/>
    <property type="molecule type" value="Genomic_DNA"/>
</dbReference>
<reference evidence="4 5" key="1">
    <citation type="submission" date="2018-08" db="EMBL/GenBank/DDBJ databases">
        <title>Draft genome sequence of Psychrilyobacter sp. strain SD5 isolated from Black Sea water.</title>
        <authorList>
            <person name="Yadav S."/>
            <person name="Villanueva L."/>
            <person name="Damste J.S.S."/>
        </authorList>
    </citation>
    <scope>NUCLEOTIDE SEQUENCE [LARGE SCALE GENOMIC DNA]</scope>
    <source>
        <strain evidence="4 5">SD5</strain>
    </source>
</reference>
<sequence length="264" mass="31559">MDRINIKFYDSLNKLLKKDKRGKKLSLELKLRQSVKDLIEAQGIPHTEVGMIIIDGKKEEFSFILKDGQEIEVYPAFNHVEEPKFQNLINYPKKFILDVHLGRLAKYLRIFGIDTLYQNYYSDKEIVETALKEGRVILTRDRGILKRRVVRYGYLIKSNDSKEQLREIFLNFHLLPEIKPFLRCISCNGILERVSKGEIMEELEPLTRKYYNEFLRCTMCKKIYWKGGHMERMEEFADKFLCSLRHYKKNGPMEKYNKEDIWKN</sequence>
<dbReference type="InterPro" id="IPR027798">
    <property type="entry name" value="Ub_Mut7C"/>
</dbReference>
<proteinExistence type="predicted"/>
<accession>A0ABX9KHS3</accession>
<dbReference type="InterPro" id="IPR002782">
    <property type="entry name" value="Mut7-C_RNAse_dom"/>
</dbReference>